<dbReference type="RefSeq" id="WP_059376500.1">
    <property type="nucleotide sequence ID" value="NZ_DF968063.1"/>
</dbReference>
<name>A0A3F3GW88_9LACO</name>
<evidence type="ECO:0000256" key="1">
    <source>
        <dbReference type="SAM" id="Phobius"/>
    </source>
</evidence>
<accession>A0A3F3GW88</accession>
<proteinExistence type="predicted"/>
<keyword evidence="1" id="KW-0472">Membrane</keyword>
<dbReference type="AlphaFoldDB" id="A0A3F3GW88"/>
<gene>
    <name evidence="2" type="ORF">FPFC_013950</name>
</gene>
<evidence type="ECO:0000313" key="3">
    <source>
        <dbReference type="Proteomes" id="UP000061227"/>
    </source>
</evidence>
<keyword evidence="1" id="KW-0812">Transmembrane</keyword>
<evidence type="ECO:0000313" key="2">
    <source>
        <dbReference type="EMBL" id="GAP02512.1"/>
    </source>
</evidence>
<keyword evidence="3" id="KW-1185">Reference proteome</keyword>
<protein>
    <submittedName>
        <fullName evidence="2">Uncharacterized protein</fullName>
    </submittedName>
</protein>
<feature type="transmembrane region" description="Helical" evidence="1">
    <location>
        <begin position="7"/>
        <end position="28"/>
    </location>
</feature>
<sequence length="85" mass="9793">MNQFLRYLLSGSLAFLGLLAVDFFVAIFNVSKSGTTLTALGIRIETEMDSQSISNVVTGTWTMLFLFIIFLFGWEIYSFYRHRKH</sequence>
<reference evidence="2 3" key="1">
    <citation type="journal article" date="2015" name="BMC Genomics">
        <title>Comparative genomics of Fructobacillus spp. and Leuconostoc spp. reveals niche-specific evolution of Fructobacillus spp.</title>
        <authorList>
            <person name="Endo A."/>
            <person name="Tanizawa Y."/>
            <person name="Tanaka N."/>
            <person name="Maeno S."/>
            <person name="Kumar H."/>
            <person name="Shiwa Y."/>
            <person name="Okada S."/>
            <person name="Yoshikawa H."/>
            <person name="Dicks L."/>
            <person name="Nakagawa J."/>
            <person name="Arita M."/>
        </authorList>
    </citation>
    <scope>NUCLEOTIDE SEQUENCE [LARGE SCALE GENOMIC DNA]</scope>
    <source>
        <strain evidence="2 3">DSM 15468</strain>
    </source>
</reference>
<dbReference type="EMBL" id="DF968063">
    <property type="protein sequence ID" value="GAP02512.1"/>
    <property type="molecule type" value="Genomic_DNA"/>
</dbReference>
<organism evidence="2 3">
    <name type="scientific">Fructobacillus pseudoficulneus</name>
    <dbReference type="NCBI Taxonomy" id="220714"/>
    <lineage>
        <taxon>Bacteria</taxon>
        <taxon>Bacillati</taxon>
        <taxon>Bacillota</taxon>
        <taxon>Bacilli</taxon>
        <taxon>Lactobacillales</taxon>
        <taxon>Lactobacillaceae</taxon>
        <taxon>Fructobacillus</taxon>
    </lineage>
</organism>
<dbReference type="OrthoDB" id="9943960at2"/>
<dbReference type="Proteomes" id="UP000061227">
    <property type="component" value="Unassembled WGS sequence"/>
</dbReference>
<feature type="transmembrane region" description="Helical" evidence="1">
    <location>
        <begin position="61"/>
        <end position="80"/>
    </location>
</feature>
<keyword evidence="1" id="KW-1133">Transmembrane helix</keyword>